<dbReference type="GO" id="GO:0055085">
    <property type="term" value="P:transmembrane transport"/>
    <property type="evidence" value="ECO:0007669"/>
    <property type="project" value="InterPro"/>
</dbReference>
<evidence type="ECO:0000256" key="3">
    <source>
        <dbReference type="ARBA" id="ARBA00022475"/>
    </source>
</evidence>
<evidence type="ECO:0000259" key="8">
    <source>
        <dbReference type="PROSITE" id="PS50928"/>
    </source>
</evidence>
<comment type="subcellular location">
    <subcellularLocation>
        <location evidence="1 7">Cell membrane</location>
        <topology evidence="1 7">Multi-pass membrane protein</topology>
    </subcellularLocation>
</comment>
<name>A0A4R7I1M9_9ACTN</name>
<dbReference type="Gene3D" id="1.10.3720.10">
    <property type="entry name" value="MetI-like"/>
    <property type="match status" value="1"/>
</dbReference>
<keyword evidence="5 7" id="KW-1133">Transmembrane helix</keyword>
<dbReference type="GO" id="GO:0032324">
    <property type="term" value="P:molybdopterin cofactor biosynthetic process"/>
    <property type="evidence" value="ECO:0007669"/>
    <property type="project" value="InterPro"/>
</dbReference>
<dbReference type="PROSITE" id="PS50928">
    <property type="entry name" value="ABC_TM1"/>
    <property type="match status" value="1"/>
</dbReference>
<dbReference type="SUPFAM" id="SSF63882">
    <property type="entry name" value="MoeA N-terminal region -like"/>
    <property type="match status" value="1"/>
</dbReference>
<keyword evidence="6 7" id="KW-0472">Membrane</keyword>
<dbReference type="Proteomes" id="UP000294558">
    <property type="component" value="Unassembled WGS sequence"/>
</dbReference>
<gene>
    <name evidence="9" type="ORF">BDK89_2097</name>
</gene>
<dbReference type="EMBL" id="SOAU01000001">
    <property type="protein sequence ID" value="TDT16506.1"/>
    <property type="molecule type" value="Genomic_DNA"/>
</dbReference>
<comment type="similarity">
    <text evidence="7">Belongs to the binding-protein-dependent transport system permease family.</text>
</comment>
<feature type="transmembrane region" description="Helical" evidence="7">
    <location>
        <begin position="265"/>
        <end position="283"/>
    </location>
</feature>
<dbReference type="RefSeq" id="WP_133868879.1">
    <property type="nucleotide sequence ID" value="NZ_SOAU01000001.1"/>
</dbReference>
<evidence type="ECO:0000256" key="6">
    <source>
        <dbReference type="ARBA" id="ARBA00023136"/>
    </source>
</evidence>
<evidence type="ECO:0000313" key="9">
    <source>
        <dbReference type="EMBL" id="TDT16506.1"/>
    </source>
</evidence>
<dbReference type="PANTHER" id="PTHR43163:SF6">
    <property type="entry name" value="DIPEPTIDE TRANSPORT SYSTEM PERMEASE PROTEIN DPPB-RELATED"/>
    <property type="match status" value="1"/>
</dbReference>
<evidence type="ECO:0000256" key="1">
    <source>
        <dbReference type="ARBA" id="ARBA00004651"/>
    </source>
</evidence>
<keyword evidence="3" id="KW-1003">Cell membrane</keyword>
<feature type="transmembrane region" description="Helical" evidence="7">
    <location>
        <begin position="323"/>
        <end position="348"/>
    </location>
</feature>
<dbReference type="Pfam" id="PF00528">
    <property type="entry name" value="BPD_transp_1"/>
    <property type="match status" value="1"/>
</dbReference>
<dbReference type="SUPFAM" id="SSF161098">
    <property type="entry name" value="MetI-like"/>
    <property type="match status" value="1"/>
</dbReference>
<evidence type="ECO:0000256" key="7">
    <source>
        <dbReference type="RuleBase" id="RU363032"/>
    </source>
</evidence>
<organism evidence="9 10">
    <name type="scientific">Ilumatobacter fluminis</name>
    <dbReference type="NCBI Taxonomy" id="467091"/>
    <lineage>
        <taxon>Bacteria</taxon>
        <taxon>Bacillati</taxon>
        <taxon>Actinomycetota</taxon>
        <taxon>Acidimicrobiia</taxon>
        <taxon>Acidimicrobiales</taxon>
        <taxon>Ilumatobacteraceae</taxon>
        <taxon>Ilumatobacter</taxon>
    </lineage>
</organism>
<protein>
    <submittedName>
        <fullName evidence="9">ABC-type dipeptide/oligopeptide/nickel transport system permease component</fullName>
    </submittedName>
</protein>
<accession>A0A4R7I1M9</accession>
<dbReference type="OrthoDB" id="9778910at2"/>
<dbReference type="InterPro" id="IPR036135">
    <property type="entry name" value="MoeA_linker/N_sf"/>
</dbReference>
<feature type="transmembrane region" description="Helical" evidence="7">
    <location>
        <begin position="188"/>
        <end position="208"/>
    </location>
</feature>
<evidence type="ECO:0000256" key="2">
    <source>
        <dbReference type="ARBA" id="ARBA00022448"/>
    </source>
</evidence>
<evidence type="ECO:0000313" key="10">
    <source>
        <dbReference type="Proteomes" id="UP000294558"/>
    </source>
</evidence>
<evidence type="ECO:0000256" key="4">
    <source>
        <dbReference type="ARBA" id="ARBA00022692"/>
    </source>
</evidence>
<feature type="transmembrane region" description="Helical" evidence="7">
    <location>
        <begin position="220"/>
        <end position="245"/>
    </location>
</feature>
<comment type="caution">
    <text evidence="9">The sequence shown here is derived from an EMBL/GenBank/DDBJ whole genome shotgun (WGS) entry which is preliminary data.</text>
</comment>
<sequence>MNYWLQRAGMAVLLLLAVSMLTFGAMNVLGDPLFNILGPVSGAKDLQGTAQADGYALRTQGDIPSGSYTIVEGVETLDHGEAVLVVTGDTLPKRADTIAGMDAVDETGSTITIVGGVVPGQFVQNGPEPSQLADVEAAEEEFYLDQPLPVRYVSWLTDFVQGDMGPQFSKTGEPPVTDLIKERLPRSFALLVMAQIMATIIAIPWALISAAKANKPVDRVSTITTFLIIALPNFALGVILKYVFAIQLGWFPQTFNAGDPFYQRMYQLFLPALTIALPAAAVYQRLLRTDLITTLQEDFILMARAKGVSRRDVLMKHALRPSLFSFITVFGINTGALIGGALVVENIFRVPGLGSAIVEAVLVEDFPVVLAIVMIVAFAFVMVNIIIDVIYTLIDPRVRT</sequence>
<dbReference type="Gene3D" id="2.170.190.11">
    <property type="entry name" value="Molybdopterin biosynthesis moea protein, domain 3"/>
    <property type="match status" value="1"/>
</dbReference>
<dbReference type="CDD" id="cd06261">
    <property type="entry name" value="TM_PBP2"/>
    <property type="match status" value="1"/>
</dbReference>
<dbReference type="InterPro" id="IPR000515">
    <property type="entry name" value="MetI-like"/>
</dbReference>
<feature type="domain" description="ABC transmembrane type-1" evidence="8">
    <location>
        <begin position="184"/>
        <end position="387"/>
    </location>
</feature>
<dbReference type="AlphaFoldDB" id="A0A4R7I1M9"/>
<proteinExistence type="inferred from homology"/>
<evidence type="ECO:0000256" key="5">
    <source>
        <dbReference type="ARBA" id="ARBA00022989"/>
    </source>
</evidence>
<dbReference type="PANTHER" id="PTHR43163">
    <property type="entry name" value="DIPEPTIDE TRANSPORT SYSTEM PERMEASE PROTEIN DPPB-RELATED"/>
    <property type="match status" value="1"/>
</dbReference>
<feature type="transmembrane region" description="Helical" evidence="7">
    <location>
        <begin position="368"/>
        <end position="394"/>
    </location>
</feature>
<keyword evidence="10" id="KW-1185">Reference proteome</keyword>
<reference evidence="9 10" key="1">
    <citation type="submission" date="2019-03" db="EMBL/GenBank/DDBJ databases">
        <title>Sequencing the genomes of 1000 actinobacteria strains.</title>
        <authorList>
            <person name="Klenk H.-P."/>
        </authorList>
    </citation>
    <scope>NUCLEOTIDE SEQUENCE [LARGE SCALE GENOMIC DNA]</scope>
    <source>
        <strain evidence="9 10">DSM 18936</strain>
    </source>
</reference>
<dbReference type="GO" id="GO:0005886">
    <property type="term" value="C:plasma membrane"/>
    <property type="evidence" value="ECO:0007669"/>
    <property type="project" value="UniProtKB-SubCell"/>
</dbReference>
<dbReference type="InterPro" id="IPR035906">
    <property type="entry name" value="MetI-like_sf"/>
</dbReference>
<keyword evidence="4 7" id="KW-0812">Transmembrane</keyword>
<keyword evidence="2 7" id="KW-0813">Transport</keyword>